<feature type="region of interest" description="Disordered" evidence="5">
    <location>
        <begin position="174"/>
        <end position="233"/>
    </location>
</feature>
<dbReference type="SUPFAM" id="SSF74653">
    <property type="entry name" value="TolA/TonB C-terminal domain"/>
    <property type="match status" value="1"/>
</dbReference>
<dbReference type="RefSeq" id="WP_143124261.1">
    <property type="nucleotide sequence ID" value="NZ_VJMG01000013.1"/>
</dbReference>
<dbReference type="NCBIfam" id="TIGR01352">
    <property type="entry name" value="tonB_Cterm"/>
    <property type="match status" value="1"/>
</dbReference>
<evidence type="ECO:0000256" key="1">
    <source>
        <dbReference type="ARBA" id="ARBA00004167"/>
    </source>
</evidence>
<evidence type="ECO:0000256" key="4">
    <source>
        <dbReference type="ARBA" id="ARBA00023136"/>
    </source>
</evidence>
<evidence type="ECO:0000313" key="8">
    <source>
        <dbReference type="Proteomes" id="UP000316801"/>
    </source>
</evidence>
<dbReference type="EMBL" id="VJMG01000013">
    <property type="protein sequence ID" value="TRL40495.1"/>
    <property type="molecule type" value="Genomic_DNA"/>
</dbReference>
<comment type="subcellular location">
    <subcellularLocation>
        <location evidence="1">Membrane</location>
        <topology evidence="1">Single-pass membrane protein</topology>
    </subcellularLocation>
</comment>
<evidence type="ECO:0000313" key="7">
    <source>
        <dbReference type="EMBL" id="TRL40495.1"/>
    </source>
</evidence>
<dbReference type="Proteomes" id="UP000316801">
    <property type="component" value="Unassembled WGS sequence"/>
</dbReference>
<evidence type="ECO:0000256" key="5">
    <source>
        <dbReference type="SAM" id="MobiDB-lite"/>
    </source>
</evidence>
<keyword evidence="2" id="KW-0812">Transmembrane</keyword>
<evidence type="ECO:0000256" key="3">
    <source>
        <dbReference type="ARBA" id="ARBA00022989"/>
    </source>
</evidence>
<name>A0A549TE79_9HYPH</name>
<dbReference type="Pfam" id="PF13103">
    <property type="entry name" value="TonB_2"/>
    <property type="match status" value="1"/>
</dbReference>
<feature type="compositionally biased region" description="Polar residues" evidence="5">
    <location>
        <begin position="224"/>
        <end position="233"/>
    </location>
</feature>
<reference evidence="7 8" key="1">
    <citation type="submission" date="2019-07" db="EMBL/GenBank/DDBJ databases">
        <title>Ln-dependent methylotrophs.</title>
        <authorList>
            <person name="Tani A."/>
        </authorList>
    </citation>
    <scope>NUCLEOTIDE SEQUENCE [LARGE SCALE GENOMIC DNA]</scope>
    <source>
        <strain evidence="7 8">SM12</strain>
    </source>
</reference>
<dbReference type="InterPro" id="IPR037682">
    <property type="entry name" value="TonB_C"/>
</dbReference>
<proteinExistence type="predicted"/>
<dbReference type="AlphaFoldDB" id="A0A549TE79"/>
<keyword evidence="8" id="KW-1185">Reference proteome</keyword>
<dbReference type="InterPro" id="IPR006260">
    <property type="entry name" value="TonB/TolA_C"/>
</dbReference>
<feature type="region of interest" description="Disordered" evidence="5">
    <location>
        <begin position="76"/>
        <end position="152"/>
    </location>
</feature>
<feature type="compositionally biased region" description="Basic and acidic residues" evidence="5">
    <location>
        <begin position="177"/>
        <end position="192"/>
    </location>
</feature>
<dbReference type="PROSITE" id="PS52015">
    <property type="entry name" value="TONB_CTD"/>
    <property type="match status" value="1"/>
</dbReference>
<keyword evidence="3" id="KW-1133">Transmembrane helix</keyword>
<comment type="caution">
    <text evidence="7">The sequence shown here is derived from an EMBL/GenBank/DDBJ whole genome shotgun (WGS) entry which is preliminary data.</text>
</comment>
<dbReference type="Gene3D" id="3.30.1150.10">
    <property type="match status" value="1"/>
</dbReference>
<dbReference type="GO" id="GO:0055085">
    <property type="term" value="P:transmembrane transport"/>
    <property type="evidence" value="ECO:0007669"/>
    <property type="project" value="InterPro"/>
</dbReference>
<evidence type="ECO:0000259" key="6">
    <source>
        <dbReference type="PROSITE" id="PS52015"/>
    </source>
</evidence>
<accession>A0A549TE79</accession>
<evidence type="ECO:0000256" key="2">
    <source>
        <dbReference type="ARBA" id="ARBA00022692"/>
    </source>
</evidence>
<keyword evidence="4" id="KW-0472">Membrane</keyword>
<sequence length="325" mass="34309">MSLTVHRGSRTGRLGEAALWSGAAAVVLAAHIAAAAVALREEPIEAADAAPPAAIMIELAPEPTAAATDETLVSQELQDSQEVKSDSMQPVEEPPPEEVIEPVKDTPPPEEVVEQKEPPPPEEMVEDTPPPEPVKEVTQTIPEEQPKEPEPVDPVVEQQLAMLENVEVPLPVIRPPEPVEVKKEAPKPEPKKVAQHVPPKPKPPAAKAAQQAKAEVQQADRTAASATAESVAGSSVSPARWQAKLAAHLARQRGKCPATGRGSTAYVTFRIDAGGNLSAVSLSRSSGFADFDGYMVDLVRRASPVPPPPAGIGDRVTVPLGYKNC</sequence>
<organism evidence="7 8">
    <name type="scientific">Rhizobium straminoryzae</name>
    <dbReference type="NCBI Taxonomy" id="1387186"/>
    <lineage>
        <taxon>Bacteria</taxon>
        <taxon>Pseudomonadati</taxon>
        <taxon>Pseudomonadota</taxon>
        <taxon>Alphaproteobacteria</taxon>
        <taxon>Hyphomicrobiales</taxon>
        <taxon>Rhizobiaceae</taxon>
        <taxon>Rhizobium/Agrobacterium group</taxon>
        <taxon>Rhizobium</taxon>
    </lineage>
</organism>
<protein>
    <submittedName>
        <fullName evidence="7">TonB family protein</fullName>
    </submittedName>
</protein>
<feature type="domain" description="TonB C-terminal" evidence="6">
    <location>
        <begin position="237"/>
        <end position="325"/>
    </location>
</feature>
<feature type="compositionally biased region" description="Low complexity" evidence="5">
    <location>
        <begin position="205"/>
        <end position="219"/>
    </location>
</feature>
<gene>
    <name evidence="7" type="ORF">FNA46_06265</name>
</gene>
<dbReference type="GO" id="GO:0016020">
    <property type="term" value="C:membrane"/>
    <property type="evidence" value="ECO:0007669"/>
    <property type="project" value="UniProtKB-SubCell"/>
</dbReference>